<evidence type="ECO:0000256" key="1">
    <source>
        <dbReference type="SAM" id="MobiDB-lite"/>
    </source>
</evidence>
<dbReference type="AlphaFoldDB" id="A0A6J4U976"/>
<evidence type="ECO:0000313" key="2">
    <source>
        <dbReference type="EMBL" id="CAA9543122.1"/>
    </source>
</evidence>
<name>A0A6J4U976_9BACT</name>
<reference evidence="2" key="1">
    <citation type="submission" date="2020-02" db="EMBL/GenBank/DDBJ databases">
        <authorList>
            <person name="Meier V. D."/>
        </authorList>
    </citation>
    <scope>NUCLEOTIDE SEQUENCE</scope>
    <source>
        <strain evidence="2">AVDCRST_MAG70</strain>
    </source>
</reference>
<organism evidence="2">
    <name type="scientific">uncultured Thermomicrobiales bacterium</name>
    <dbReference type="NCBI Taxonomy" id="1645740"/>
    <lineage>
        <taxon>Bacteria</taxon>
        <taxon>Pseudomonadati</taxon>
        <taxon>Thermomicrobiota</taxon>
        <taxon>Thermomicrobia</taxon>
        <taxon>Thermomicrobiales</taxon>
        <taxon>environmental samples</taxon>
    </lineage>
</organism>
<dbReference type="EMBL" id="CADCWH010000046">
    <property type="protein sequence ID" value="CAA9543122.1"/>
    <property type="molecule type" value="Genomic_DNA"/>
</dbReference>
<proteinExistence type="predicted"/>
<sequence length="57" mass="5744">MEWRGQAAGAPVVVAPLPGRGWPGSRAIAPPGVGKDAPPHPPVRPSVRGASRAVGFP</sequence>
<protein>
    <submittedName>
        <fullName evidence="2">Uncharacterized protein</fullName>
    </submittedName>
</protein>
<accession>A0A6J4U976</accession>
<gene>
    <name evidence="2" type="ORF">AVDCRST_MAG70-280</name>
</gene>
<feature type="region of interest" description="Disordered" evidence="1">
    <location>
        <begin position="18"/>
        <end position="57"/>
    </location>
</feature>